<comment type="caution">
    <text evidence="2">The sequence shown here is derived from an EMBL/GenBank/DDBJ whole genome shotgun (WGS) entry which is preliminary data.</text>
</comment>
<feature type="domain" description="NAD-dependent epimerase/dehydratase" evidence="1">
    <location>
        <begin position="11"/>
        <end position="187"/>
    </location>
</feature>
<proteinExistence type="predicted"/>
<name>A0ABN2K946_9MICC</name>
<dbReference type="Proteomes" id="UP001501204">
    <property type="component" value="Unassembled WGS sequence"/>
</dbReference>
<organism evidence="2 3">
    <name type="scientific">Kocuria aegyptia</name>
    <dbReference type="NCBI Taxonomy" id="330943"/>
    <lineage>
        <taxon>Bacteria</taxon>
        <taxon>Bacillati</taxon>
        <taxon>Actinomycetota</taxon>
        <taxon>Actinomycetes</taxon>
        <taxon>Micrococcales</taxon>
        <taxon>Micrococcaceae</taxon>
        <taxon>Kocuria</taxon>
    </lineage>
</organism>
<evidence type="ECO:0000259" key="1">
    <source>
        <dbReference type="Pfam" id="PF01370"/>
    </source>
</evidence>
<dbReference type="SUPFAM" id="SSF51735">
    <property type="entry name" value="NAD(P)-binding Rossmann-fold domains"/>
    <property type="match status" value="1"/>
</dbReference>
<reference evidence="2 3" key="1">
    <citation type="journal article" date="2019" name="Int. J. Syst. Evol. Microbiol.">
        <title>The Global Catalogue of Microorganisms (GCM) 10K type strain sequencing project: providing services to taxonomists for standard genome sequencing and annotation.</title>
        <authorList>
            <consortium name="The Broad Institute Genomics Platform"/>
            <consortium name="The Broad Institute Genome Sequencing Center for Infectious Disease"/>
            <person name="Wu L."/>
            <person name="Ma J."/>
        </authorList>
    </citation>
    <scope>NUCLEOTIDE SEQUENCE [LARGE SCALE GENOMIC DNA]</scope>
    <source>
        <strain evidence="2 3">JCM 14735</strain>
    </source>
</reference>
<dbReference type="InterPro" id="IPR001509">
    <property type="entry name" value="Epimerase_deHydtase"/>
</dbReference>
<dbReference type="PANTHER" id="PTHR12126:SF11">
    <property type="entry name" value="NADH DEHYDROGENASE [UBIQUINONE] 1 ALPHA SUBCOMPLEX SUBUNIT 9, MITOCHONDRIAL"/>
    <property type="match status" value="1"/>
</dbReference>
<evidence type="ECO:0000313" key="3">
    <source>
        <dbReference type="Proteomes" id="UP001501204"/>
    </source>
</evidence>
<dbReference type="RefSeq" id="WP_344119933.1">
    <property type="nucleotide sequence ID" value="NZ_BAAAOA010000009.1"/>
</dbReference>
<dbReference type="PANTHER" id="PTHR12126">
    <property type="entry name" value="NADH-UBIQUINONE OXIDOREDUCTASE 39 KDA SUBUNIT-RELATED"/>
    <property type="match status" value="1"/>
</dbReference>
<gene>
    <name evidence="2" type="ORF">GCM10009767_07480</name>
</gene>
<accession>A0ABN2K946</accession>
<sequence>MVEAGWATGPVAITGADGQVGTALQHRLASLPNDVRALGRHDDLAVAFRDASAVVHLAGTLRPKRPNTYAGANLDTVAATIAALEGSVARRVVFLSYLDADPASANPYLRAKGQAEQQLRTSGVPAVIFRAAHIYGPPQAPGPTVASMISRGGKPVPVLGPGTQRYAWISREDVAEALVCAALDPATPDGTFELAGPQSLSVDEFVAHVNAADVRIRHLPAGVAHLLGRVVPSLPGPLVDVMLRDCLPTADPEQTAKLFGLTLRRVDEIWQKQL</sequence>
<dbReference type="EMBL" id="BAAAOA010000009">
    <property type="protein sequence ID" value="GAA1750991.1"/>
    <property type="molecule type" value="Genomic_DNA"/>
</dbReference>
<evidence type="ECO:0000313" key="2">
    <source>
        <dbReference type="EMBL" id="GAA1750991.1"/>
    </source>
</evidence>
<dbReference type="InterPro" id="IPR051207">
    <property type="entry name" value="ComplexI_NDUFA9_subunit"/>
</dbReference>
<dbReference type="Gene3D" id="3.40.50.720">
    <property type="entry name" value="NAD(P)-binding Rossmann-like Domain"/>
    <property type="match status" value="1"/>
</dbReference>
<keyword evidence="3" id="KW-1185">Reference proteome</keyword>
<dbReference type="InterPro" id="IPR036291">
    <property type="entry name" value="NAD(P)-bd_dom_sf"/>
</dbReference>
<protein>
    <submittedName>
        <fullName evidence="2">Complex I NDUFA9 subunit family protein</fullName>
    </submittedName>
</protein>
<dbReference type="Pfam" id="PF01370">
    <property type="entry name" value="Epimerase"/>
    <property type="match status" value="1"/>
</dbReference>